<accession>A0A645A9F2</accession>
<dbReference type="EMBL" id="VSSQ01012678">
    <property type="protein sequence ID" value="MPM49800.1"/>
    <property type="molecule type" value="Genomic_DNA"/>
</dbReference>
<dbReference type="HAMAP" id="MF_00489">
    <property type="entry name" value="UPF0178"/>
    <property type="match status" value="1"/>
</dbReference>
<sequence>MFKLYVDADSCPKNLRQIVLKAVMRHSIPSFFVADRVLKDVQAAYQAHTAVLREEARKEQGLNENELRLIKSPITMVVVEAGMDSADDWIVEHSQLPCFAITHDVPLASRLVEKGMVVLDDRGKTLTRENMATRLSLRNAMTEFREMGIFAEKHDPMDGKQIKAFSDAFDTLLTSLLKQYR</sequence>
<evidence type="ECO:0000313" key="1">
    <source>
        <dbReference type="EMBL" id="MPM49800.1"/>
    </source>
</evidence>
<name>A0A645A9F2_9ZZZZ</name>
<comment type="caution">
    <text evidence="1">The sequence shown here is derived from an EMBL/GenBank/DDBJ whole genome shotgun (WGS) entry which is preliminary data.</text>
</comment>
<gene>
    <name evidence="1" type="ORF">SDC9_96531</name>
</gene>
<reference evidence="1" key="1">
    <citation type="submission" date="2019-08" db="EMBL/GenBank/DDBJ databases">
        <authorList>
            <person name="Kucharzyk K."/>
            <person name="Murdoch R.W."/>
            <person name="Higgins S."/>
            <person name="Loffler F."/>
        </authorList>
    </citation>
    <scope>NUCLEOTIDE SEQUENCE</scope>
</reference>
<protein>
    <submittedName>
        <fullName evidence="1">Uncharacterized protein</fullName>
    </submittedName>
</protein>
<organism evidence="1">
    <name type="scientific">bioreactor metagenome</name>
    <dbReference type="NCBI Taxonomy" id="1076179"/>
    <lineage>
        <taxon>unclassified sequences</taxon>
        <taxon>metagenomes</taxon>
        <taxon>ecological metagenomes</taxon>
    </lineage>
</organism>
<dbReference type="PANTHER" id="PTHR35146">
    <property type="entry name" value="UPF0178 PROTEIN YAII"/>
    <property type="match status" value="1"/>
</dbReference>
<dbReference type="PANTHER" id="PTHR35146:SF1">
    <property type="entry name" value="UPF0178 PROTEIN YAII"/>
    <property type="match status" value="1"/>
</dbReference>
<proteinExistence type="inferred from homology"/>
<dbReference type="Pfam" id="PF02639">
    <property type="entry name" value="DUF188"/>
    <property type="match status" value="1"/>
</dbReference>
<dbReference type="AlphaFoldDB" id="A0A645A9F2"/>
<dbReference type="InterPro" id="IPR003791">
    <property type="entry name" value="UPF0178"/>
</dbReference>